<dbReference type="PANTHER" id="PTHR43048">
    <property type="entry name" value="METHYLMALONYL-COA EPIMERASE"/>
    <property type="match status" value="1"/>
</dbReference>
<gene>
    <name evidence="3" type="ORF">WNY77_03900</name>
</gene>
<accession>A0ABU9SST5</accession>
<comment type="caution">
    <text evidence="3">The sequence shown here is derived from an EMBL/GenBank/DDBJ whole genome shotgun (WGS) entry which is preliminary data.</text>
</comment>
<sequence length="339" mass="38388">MRTFILIYTLLSSLLIIPFGHAKDFTLNGFTETVFIVSDIEKTSQFYQQYAGWKVRSTEEVAPELKQLWQLPERASLKQVLLANKGEQRGYVRLIQINNVQQEIIRANTQSWDVGGIFDVNVRVADMQKKRQQLQDAGWRGTSDPVSFTFGPYEVTEWITTGFDGISFAMIERIKPTLEGWPNVKQMSRVFNSTQVVSDIDTSLAFYRDVLGFQLYLEHKGASKEAGPNVLGLPYNLTTKIPRSVYILHPQKLNEGSVELLQFHGAMGKNVSTKAAPPNLGIVTLRFPVDNLPALKAHLIQNKVQIVSQATLNLPPYGLVDMLAIRTPDQTWIEFYQTH</sequence>
<dbReference type="EMBL" id="JBBMQS010000002">
    <property type="protein sequence ID" value="MEM5496536.1"/>
    <property type="molecule type" value="Genomic_DNA"/>
</dbReference>
<keyword evidence="1" id="KW-0479">Metal-binding</keyword>
<dbReference type="Pfam" id="PF00903">
    <property type="entry name" value="Glyoxalase"/>
    <property type="match status" value="1"/>
</dbReference>
<organism evidence="3 4">
    <name type="scientific">Paraglaciecola mesophila</name>
    <dbReference type="NCBI Taxonomy" id="197222"/>
    <lineage>
        <taxon>Bacteria</taxon>
        <taxon>Pseudomonadati</taxon>
        <taxon>Pseudomonadota</taxon>
        <taxon>Gammaproteobacteria</taxon>
        <taxon>Alteromonadales</taxon>
        <taxon>Alteromonadaceae</taxon>
        <taxon>Paraglaciecola</taxon>
    </lineage>
</organism>
<dbReference type="Proteomes" id="UP001461163">
    <property type="component" value="Unassembled WGS sequence"/>
</dbReference>
<dbReference type="InterPro" id="IPR037523">
    <property type="entry name" value="VOC_core"/>
</dbReference>
<evidence type="ECO:0000259" key="2">
    <source>
        <dbReference type="PROSITE" id="PS51819"/>
    </source>
</evidence>
<dbReference type="InterPro" id="IPR051785">
    <property type="entry name" value="MMCE/EMCE_epimerase"/>
</dbReference>
<feature type="domain" description="VOC" evidence="2">
    <location>
        <begin position="189"/>
        <end position="338"/>
    </location>
</feature>
<evidence type="ECO:0000313" key="3">
    <source>
        <dbReference type="EMBL" id="MEM5496536.1"/>
    </source>
</evidence>
<dbReference type="CDD" id="cd06587">
    <property type="entry name" value="VOC"/>
    <property type="match status" value="1"/>
</dbReference>
<dbReference type="InterPro" id="IPR004360">
    <property type="entry name" value="Glyas_Fos-R_dOase_dom"/>
</dbReference>
<evidence type="ECO:0000313" key="4">
    <source>
        <dbReference type="Proteomes" id="UP001461163"/>
    </source>
</evidence>
<name>A0ABU9SST5_9ALTE</name>
<dbReference type="PANTHER" id="PTHR43048:SF3">
    <property type="entry name" value="METHYLMALONYL-COA EPIMERASE, MITOCHONDRIAL"/>
    <property type="match status" value="1"/>
</dbReference>
<evidence type="ECO:0000256" key="1">
    <source>
        <dbReference type="ARBA" id="ARBA00022723"/>
    </source>
</evidence>
<protein>
    <submittedName>
        <fullName evidence="3">VOC family protein</fullName>
    </submittedName>
</protein>
<keyword evidence="4" id="KW-1185">Reference proteome</keyword>
<dbReference type="RefSeq" id="WP_342880955.1">
    <property type="nucleotide sequence ID" value="NZ_JBBMQS010000002.1"/>
</dbReference>
<dbReference type="SUPFAM" id="SSF54593">
    <property type="entry name" value="Glyoxalase/Bleomycin resistance protein/Dihydroxybiphenyl dioxygenase"/>
    <property type="match status" value="2"/>
</dbReference>
<dbReference type="PROSITE" id="PS51819">
    <property type="entry name" value="VOC"/>
    <property type="match status" value="1"/>
</dbReference>
<dbReference type="Gene3D" id="3.10.180.10">
    <property type="entry name" value="2,3-Dihydroxybiphenyl 1,2-Dioxygenase, domain 1"/>
    <property type="match status" value="2"/>
</dbReference>
<dbReference type="InterPro" id="IPR029068">
    <property type="entry name" value="Glyas_Bleomycin-R_OHBP_Dase"/>
</dbReference>
<proteinExistence type="predicted"/>
<reference evidence="3 4" key="1">
    <citation type="submission" date="2024-03" db="EMBL/GenBank/DDBJ databases">
        <title>Community enrichment and isolation of bacterial strains for fucoidan degradation.</title>
        <authorList>
            <person name="Sichert A."/>
        </authorList>
    </citation>
    <scope>NUCLEOTIDE SEQUENCE [LARGE SCALE GENOMIC DNA]</scope>
    <source>
        <strain evidence="3 4">AS12</strain>
    </source>
</reference>